<reference evidence="2 3" key="1">
    <citation type="submission" date="2020-04" db="EMBL/GenBank/DDBJ databases">
        <title>Arthrobacter sp. nov.</title>
        <authorList>
            <person name="Liu S."/>
        </authorList>
    </citation>
    <scope>NUCLEOTIDE SEQUENCE [LARGE SCALE GENOMIC DNA]</scope>
    <source>
        <strain evidence="2 3">E918</strain>
    </source>
</reference>
<evidence type="ECO:0000313" key="2">
    <source>
        <dbReference type="EMBL" id="NKX53030.1"/>
    </source>
</evidence>
<dbReference type="PANTHER" id="PTHR38011">
    <property type="entry name" value="DIHYDROFOLATE REDUCTASE FAMILY PROTEIN (AFU_ORTHOLOGUE AFUA_8G06820)"/>
    <property type="match status" value="1"/>
</dbReference>
<evidence type="ECO:0000259" key="1">
    <source>
        <dbReference type="Pfam" id="PF01872"/>
    </source>
</evidence>
<dbReference type="Proteomes" id="UP000544090">
    <property type="component" value="Unassembled WGS sequence"/>
</dbReference>
<dbReference type="InterPro" id="IPR024072">
    <property type="entry name" value="DHFR-like_dom_sf"/>
</dbReference>
<organism evidence="2 3">
    <name type="scientific">Arthrobacter mobilis</name>
    <dbReference type="NCBI Taxonomy" id="2724944"/>
    <lineage>
        <taxon>Bacteria</taxon>
        <taxon>Bacillati</taxon>
        <taxon>Actinomycetota</taxon>
        <taxon>Actinomycetes</taxon>
        <taxon>Micrococcales</taxon>
        <taxon>Micrococcaceae</taxon>
        <taxon>Arthrobacter</taxon>
    </lineage>
</organism>
<feature type="domain" description="Bacterial bifunctional deaminase-reductase C-terminal" evidence="1">
    <location>
        <begin position="8"/>
        <end position="187"/>
    </location>
</feature>
<sequence length="217" mass="23016">MPKLRVHNFAVSIDGYGAGPHQSVENPLGVGGESLHDWIFTTAFGRRMMGEDGGSTGVDNDFLERGEQGIGATIMGRNMFGPVRGAWNGSEWKGWWGDNPPFHHPVFVLTRFPRSPVTMEGGTVFNFVTDGIQVALEQAFAAAGGQDVRLGGGAATVQQYLKAGLVDDLHLAVVPILLGGGEQLFENLDGGPEGLELAEFTPSDAVAHVRFVRAGGA</sequence>
<dbReference type="GO" id="GO:0008703">
    <property type="term" value="F:5-amino-6-(5-phosphoribosylamino)uracil reductase activity"/>
    <property type="evidence" value="ECO:0007669"/>
    <property type="project" value="InterPro"/>
</dbReference>
<dbReference type="InterPro" id="IPR050765">
    <property type="entry name" value="Riboflavin_Biosynth_HTPR"/>
</dbReference>
<dbReference type="AlphaFoldDB" id="A0A7X6K4S4"/>
<evidence type="ECO:0000313" key="3">
    <source>
        <dbReference type="Proteomes" id="UP000544090"/>
    </source>
</evidence>
<keyword evidence="3" id="KW-1185">Reference proteome</keyword>
<dbReference type="SUPFAM" id="SSF53597">
    <property type="entry name" value="Dihydrofolate reductase-like"/>
    <property type="match status" value="1"/>
</dbReference>
<protein>
    <submittedName>
        <fullName evidence="2">Dihydrofolate reductase</fullName>
    </submittedName>
</protein>
<accession>A0A7X6K4S4</accession>
<name>A0A7X6K4S4_9MICC</name>
<dbReference type="GO" id="GO:0009231">
    <property type="term" value="P:riboflavin biosynthetic process"/>
    <property type="evidence" value="ECO:0007669"/>
    <property type="project" value="InterPro"/>
</dbReference>
<gene>
    <name evidence="2" type="ORF">HGG74_00470</name>
</gene>
<dbReference type="Gene3D" id="3.40.430.10">
    <property type="entry name" value="Dihydrofolate Reductase, subunit A"/>
    <property type="match status" value="1"/>
</dbReference>
<dbReference type="RefSeq" id="WP_168484388.1">
    <property type="nucleotide sequence ID" value="NZ_JAAZSQ010000001.1"/>
</dbReference>
<dbReference type="Pfam" id="PF01872">
    <property type="entry name" value="RibD_C"/>
    <property type="match status" value="1"/>
</dbReference>
<proteinExistence type="predicted"/>
<dbReference type="PANTHER" id="PTHR38011:SF12">
    <property type="entry name" value="BIFUNCTIONAL DEAMINASE-REDUCTASE DOMAIN PROTEIN"/>
    <property type="match status" value="1"/>
</dbReference>
<comment type="caution">
    <text evidence="2">The sequence shown here is derived from an EMBL/GenBank/DDBJ whole genome shotgun (WGS) entry which is preliminary data.</text>
</comment>
<dbReference type="InterPro" id="IPR002734">
    <property type="entry name" value="RibDG_C"/>
</dbReference>
<dbReference type="EMBL" id="JAAZSQ010000001">
    <property type="protein sequence ID" value="NKX53030.1"/>
    <property type="molecule type" value="Genomic_DNA"/>
</dbReference>